<dbReference type="Gene3D" id="3.40.190.10">
    <property type="entry name" value="Periplasmic binding protein-like II"/>
    <property type="match status" value="1"/>
</dbReference>
<dbReference type="InterPro" id="IPR005064">
    <property type="entry name" value="BUG"/>
</dbReference>
<gene>
    <name evidence="2" type="ORF">GCM10023144_36830</name>
</gene>
<proteinExistence type="inferred from homology"/>
<dbReference type="PIRSF" id="PIRSF017082">
    <property type="entry name" value="YflP"/>
    <property type="match status" value="1"/>
</dbReference>
<reference evidence="3" key="1">
    <citation type="journal article" date="2019" name="Int. J. Syst. Evol. Microbiol.">
        <title>The Global Catalogue of Microorganisms (GCM) 10K type strain sequencing project: providing services to taxonomists for standard genome sequencing and annotation.</title>
        <authorList>
            <consortium name="The Broad Institute Genomics Platform"/>
            <consortium name="The Broad Institute Genome Sequencing Center for Infectious Disease"/>
            <person name="Wu L."/>
            <person name="Ma J."/>
        </authorList>
    </citation>
    <scope>NUCLEOTIDE SEQUENCE [LARGE SCALE GENOMIC DNA]</scope>
    <source>
        <strain evidence="3">JCM 17666</strain>
    </source>
</reference>
<evidence type="ECO:0000256" key="1">
    <source>
        <dbReference type="ARBA" id="ARBA00006987"/>
    </source>
</evidence>
<name>A0ABP8HGZ4_9BURK</name>
<dbReference type="CDD" id="cd07012">
    <property type="entry name" value="PBP2_Bug_TTT"/>
    <property type="match status" value="1"/>
</dbReference>
<keyword evidence="3" id="KW-1185">Reference proteome</keyword>
<dbReference type="Proteomes" id="UP001501671">
    <property type="component" value="Unassembled WGS sequence"/>
</dbReference>
<dbReference type="SUPFAM" id="SSF53850">
    <property type="entry name" value="Periplasmic binding protein-like II"/>
    <property type="match status" value="1"/>
</dbReference>
<evidence type="ECO:0000313" key="2">
    <source>
        <dbReference type="EMBL" id="GAA4339052.1"/>
    </source>
</evidence>
<comment type="caution">
    <text evidence="2">The sequence shown here is derived from an EMBL/GenBank/DDBJ whole genome shotgun (WGS) entry which is preliminary data.</text>
</comment>
<dbReference type="PANTHER" id="PTHR42928">
    <property type="entry name" value="TRICARBOXYLATE-BINDING PROTEIN"/>
    <property type="match status" value="1"/>
</dbReference>
<protein>
    <submittedName>
        <fullName evidence="2">Tripartite tricarboxylate transporter substrate binding protein</fullName>
    </submittedName>
</protein>
<accession>A0ABP8HGZ4</accession>
<dbReference type="PANTHER" id="PTHR42928:SF5">
    <property type="entry name" value="BLR1237 PROTEIN"/>
    <property type="match status" value="1"/>
</dbReference>
<comment type="similarity">
    <text evidence="1">Belongs to the UPF0065 (bug) family.</text>
</comment>
<dbReference type="InterPro" id="IPR042100">
    <property type="entry name" value="Bug_dom1"/>
</dbReference>
<sequence>MVRVIIPWAAGGGTDPLARVIFGDMSQRLGHTFVPDFKGGASGTIGTAAAARAAPDGYTMMMTSGTPVVNANFMPNVPYDPKVDIVPVAQVTTSTLFVAANVHTPYNTFQELIDYAKAHPGKINAALNGIGGTSHVTLSTIQHATGVKFNVIPYSGSGAQQADLMSGVVDIGFGFATSFMPGIKSGKLKFIAALSPERDPMVPDVQTSDESAYKGVYNVNWFTVFVPKGTPREIIDKMNAELRTTVTNPVIAKKINELGYAVKIGSPEDAANMIKADVEQMRKLIEAGVFEIPK</sequence>
<dbReference type="EMBL" id="BAABFO010000021">
    <property type="protein sequence ID" value="GAA4339052.1"/>
    <property type="molecule type" value="Genomic_DNA"/>
</dbReference>
<dbReference type="Gene3D" id="3.40.190.150">
    <property type="entry name" value="Bordetella uptake gene, domain 1"/>
    <property type="match status" value="1"/>
</dbReference>
<organism evidence="2 3">
    <name type="scientific">Pigmentiphaga soli</name>
    <dbReference type="NCBI Taxonomy" id="1007095"/>
    <lineage>
        <taxon>Bacteria</taxon>
        <taxon>Pseudomonadati</taxon>
        <taxon>Pseudomonadota</taxon>
        <taxon>Betaproteobacteria</taxon>
        <taxon>Burkholderiales</taxon>
        <taxon>Alcaligenaceae</taxon>
        <taxon>Pigmentiphaga</taxon>
    </lineage>
</organism>
<dbReference type="Pfam" id="PF03401">
    <property type="entry name" value="TctC"/>
    <property type="match status" value="1"/>
</dbReference>
<evidence type="ECO:0000313" key="3">
    <source>
        <dbReference type="Proteomes" id="UP001501671"/>
    </source>
</evidence>